<organism evidence="1 2">
    <name type="scientific">Klebsiella michiganensis</name>
    <dbReference type="NCBI Taxonomy" id="1134687"/>
    <lineage>
        <taxon>Bacteria</taxon>
        <taxon>Pseudomonadati</taxon>
        <taxon>Pseudomonadota</taxon>
        <taxon>Gammaproteobacteria</taxon>
        <taxon>Enterobacterales</taxon>
        <taxon>Enterobacteriaceae</taxon>
        <taxon>Klebsiella/Raoultella group</taxon>
        <taxon>Klebsiella</taxon>
    </lineage>
</organism>
<reference evidence="1 2" key="1">
    <citation type="submission" date="2018-06" db="EMBL/GenBank/DDBJ databases">
        <authorList>
            <consortium name="Pathogen Informatics"/>
            <person name="Doyle S."/>
        </authorList>
    </citation>
    <scope>NUCLEOTIDE SEQUENCE [LARGE SCALE GENOMIC DNA]</scope>
    <source>
        <strain evidence="1 2">NCTC11694</strain>
    </source>
</reference>
<dbReference type="Proteomes" id="UP000255050">
    <property type="component" value="Unassembled WGS sequence"/>
</dbReference>
<proteinExistence type="predicted"/>
<evidence type="ECO:0000313" key="1">
    <source>
        <dbReference type="EMBL" id="STT07861.1"/>
    </source>
</evidence>
<dbReference type="AlphaFoldDB" id="A0A7H4MXP8"/>
<protein>
    <submittedName>
        <fullName evidence="1">Uncharacterized protein</fullName>
    </submittedName>
</protein>
<dbReference type="EMBL" id="UGJR01000006">
    <property type="protein sequence ID" value="STT07861.1"/>
    <property type="molecule type" value="Genomic_DNA"/>
</dbReference>
<accession>A0A7H4MXP8</accession>
<evidence type="ECO:0000313" key="2">
    <source>
        <dbReference type="Proteomes" id="UP000255050"/>
    </source>
</evidence>
<comment type="caution">
    <text evidence="1">The sequence shown here is derived from an EMBL/GenBank/DDBJ whole genome shotgun (WGS) entry which is preliminary data.</text>
</comment>
<gene>
    <name evidence="1" type="ORF">NCTC11694_07485</name>
</gene>
<name>A0A7H4MXP8_9ENTR</name>
<sequence>MFTLLNSHEIFPLQVSRRMASPDVSGQMNAPGMIKQRGEDSKTIGLIRLDRNALNSGCNAGFAAFVITHHSFNLLL</sequence>